<dbReference type="EMBL" id="QOCW01000033">
    <property type="protein sequence ID" value="RBW67594.1"/>
    <property type="molecule type" value="Genomic_DNA"/>
</dbReference>
<accession>A0A366XTX3</accession>
<evidence type="ECO:0000313" key="2">
    <source>
        <dbReference type="EMBL" id="RBW67594.1"/>
    </source>
</evidence>
<dbReference type="NCBIfam" id="TIGR03609">
    <property type="entry name" value="S_layer_CsaB"/>
    <property type="match status" value="1"/>
</dbReference>
<feature type="domain" description="Polysaccharide pyruvyl transferase" evidence="1">
    <location>
        <begin position="13"/>
        <end position="289"/>
    </location>
</feature>
<gene>
    <name evidence="2" type="primary">csaB</name>
    <name evidence="2" type="ORF">DS031_21225</name>
</gene>
<keyword evidence="3" id="KW-1185">Reference proteome</keyword>
<keyword evidence="2" id="KW-0808">Transferase</keyword>
<dbReference type="AlphaFoldDB" id="A0A366XTX3"/>
<reference evidence="2 3" key="1">
    <citation type="submission" date="2018-07" db="EMBL/GenBank/DDBJ databases">
        <title>Lottiidibacillus patelloidae gen. nov., sp. nov., isolated from the intestinal tract of a marine limpet and the reclassification of B. taeanensis BH030017T, B. algicola KMM 3737T and B. hwajinpoensis SW-72T as genus Lottiidibacillus.</title>
        <authorList>
            <person name="Liu R."/>
            <person name="Huang Z."/>
        </authorList>
    </citation>
    <scope>NUCLEOTIDE SEQUENCE [LARGE SCALE GENOMIC DNA]</scope>
    <source>
        <strain evidence="2 3">BH030017</strain>
    </source>
</reference>
<sequence length="357" mass="40309">MRVVLSGYYGFNNVGDEAILYSIIASLKKQHPAIEIVVLSNDPAYTEKTYRVKAVNRWKIPEIMKTLKNADGLISGGGSLLQDKTGRKTIPYYLGIMMMAVILRKPFFIYAQGIGPVAIPYHKRFIKHVLSKAAFISVRDKDSKKLLEEIGIKKPIELVPDPVLGIDVIDEENNWFTKQNFQGNVISVSVRDWPSEQNYLQKIAGALDRCVQAGSEVVFIPMHGEHDDITSKRAAEMMKEKSVIAPYDAEIHEKVAFIGASDLLVGMRLHALIFAAVTHTPFVALSYDPKIDSFAEMAEQPQIGHVDDEWQEEELFNMLSLQLREKVKEETKLKFFTSRLKLETSELAQKVVQALKK</sequence>
<evidence type="ECO:0000313" key="3">
    <source>
        <dbReference type="Proteomes" id="UP000253314"/>
    </source>
</evidence>
<evidence type="ECO:0000259" key="1">
    <source>
        <dbReference type="Pfam" id="PF04230"/>
    </source>
</evidence>
<dbReference type="GO" id="GO:0016740">
    <property type="term" value="F:transferase activity"/>
    <property type="evidence" value="ECO:0007669"/>
    <property type="project" value="UniProtKB-KW"/>
</dbReference>
<name>A0A366XTX3_9BACI</name>
<dbReference type="InterPro" id="IPR007345">
    <property type="entry name" value="Polysacch_pyruvyl_Trfase"/>
</dbReference>
<dbReference type="RefSeq" id="WP_113808199.1">
    <property type="nucleotide sequence ID" value="NZ_QOCW01000033.1"/>
</dbReference>
<dbReference type="Proteomes" id="UP000253314">
    <property type="component" value="Unassembled WGS sequence"/>
</dbReference>
<dbReference type="OrthoDB" id="3199616at2"/>
<comment type="caution">
    <text evidence="2">The sequence shown here is derived from an EMBL/GenBank/DDBJ whole genome shotgun (WGS) entry which is preliminary data.</text>
</comment>
<dbReference type="InterPro" id="IPR019896">
    <property type="entry name" value="Polysacch_pyruvyl_Trfase_CsaB"/>
</dbReference>
<protein>
    <submittedName>
        <fullName evidence="2">Polysaccharide pyruvyl transferase CsaB</fullName>
    </submittedName>
</protein>
<dbReference type="PANTHER" id="PTHR36836:SF1">
    <property type="entry name" value="COLANIC ACID BIOSYNTHESIS PROTEIN WCAK"/>
    <property type="match status" value="1"/>
</dbReference>
<proteinExistence type="predicted"/>
<dbReference type="Pfam" id="PF04230">
    <property type="entry name" value="PS_pyruv_trans"/>
    <property type="match status" value="1"/>
</dbReference>
<dbReference type="PANTHER" id="PTHR36836">
    <property type="entry name" value="COLANIC ACID BIOSYNTHESIS PROTEIN WCAK"/>
    <property type="match status" value="1"/>
</dbReference>
<organism evidence="2 3">
    <name type="scientific">Bacillus taeanensis</name>
    <dbReference type="NCBI Taxonomy" id="273032"/>
    <lineage>
        <taxon>Bacteria</taxon>
        <taxon>Bacillati</taxon>
        <taxon>Bacillota</taxon>
        <taxon>Bacilli</taxon>
        <taxon>Bacillales</taxon>
        <taxon>Bacillaceae</taxon>
        <taxon>Bacillus</taxon>
    </lineage>
</organism>